<name>A0A1M5K6I0_9FIRM</name>
<dbReference type="Gene3D" id="3.10.620.30">
    <property type="match status" value="1"/>
</dbReference>
<reference evidence="3" key="1">
    <citation type="submission" date="2016-11" db="EMBL/GenBank/DDBJ databases">
        <authorList>
            <person name="Varghese N."/>
            <person name="Submissions S."/>
        </authorList>
    </citation>
    <scope>NUCLEOTIDE SEQUENCE [LARGE SCALE GENOMIC DNA]</scope>
    <source>
        <strain evidence="3">DSM 11003</strain>
    </source>
</reference>
<dbReference type="PANTHER" id="PTHR33490:SF3">
    <property type="entry name" value="CONSERVED INTEGRAL MEMBRANE PROTEIN"/>
    <property type="match status" value="1"/>
</dbReference>
<dbReference type="InterPro" id="IPR038765">
    <property type="entry name" value="Papain-like_cys_pep_sf"/>
</dbReference>
<dbReference type="OrthoDB" id="1817605at2"/>
<dbReference type="Pfam" id="PF01841">
    <property type="entry name" value="Transglut_core"/>
    <property type="match status" value="1"/>
</dbReference>
<dbReference type="InterPro" id="IPR002931">
    <property type="entry name" value="Transglutaminase-like"/>
</dbReference>
<protein>
    <submittedName>
        <fullName evidence="2">Transglutaminase-like superfamily protein</fullName>
    </submittedName>
</protein>
<dbReference type="SUPFAM" id="SSF54001">
    <property type="entry name" value="Cysteine proteinases"/>
    <property type="match status" value="1"/>
</dbReference>
<dbReference type="STRING" id="1123382.SAMN02745221_00301"/>
<dbReference type="RefSeq" id="WP_073089226.1">
    <property type="nucleotide sequence ID" value="NZ_FQWY01000004.1"/>
</dbReference>
<dbReference type="EMBL" id="FQWY01000004">
    <property type="protein sequence ID" value="SHG48180.1"/>
    <property type="molecule type" value="Genomic_DNA"/>
</dbReference>
<gene>
    <name evidence="2" type="ORF">SAMN02745221_00301</name>
</gene>
<evidence type="ECO:0000259" key="1">
    <source>
        <dbReference type="SMART" id="SM00460"/>
    </source>
</evidence>
<dbReference type="SMART" id="SM00460">
    <property type="entry name" value="TGc"/>
    <property type="match status" value="1"/>
</dbReference>
<proteinExistence type="predicted"/>
<dbReference type="PANTHER" id="PTHR33490">
    <property type="entry name" value="BLR5614 PROTEIN-RELATED"/>
    <property type="match status" value="1"/>
</dbReference>
<dbReference type="Proteomes" id="UP000242329">
    <property type="component" value="Unassembled WGS sequence"/>
</dbReference>
<evidence type="ECO:0000313" key="3">
    <source>
        <dbReference type="Proteomes" id="UP000242329"/>
    </source>
</evidence>
<sequence>MEEYLQSDYCVNYDHPLIQNFIKDNNIMQLSPVERAVKLFYIVRDDIAYNMYAAFERDGHAYQASTILKKANGWCLQKAILLCALARAAEIPTRFVMVTMKNHKAQEEVFKTLGTNIFTPHTFNEFYLNGKWVKADATFDKNLCQKAGDPAVEFDGVNDALLPPYDLNGNRLIEYIEYLGTYSSIPWQLVIDKSREVYGDYLKKQQA</sequence>
<organism evidence="2 3">
    <name type="scientific">Thermosyntropha lipolytica DSM 11003</name>
    <dbReference type="NCBI Taxonomy" id="1123382"/>
    <lineage>
        <taxon>Bacteria</taxon>
        <taxon>Bacillati</taxon>
        <taxon>Bacillota</taxon>
        <taxon>Clostridia</taxon>
        <taxon>Eubacteriales</taxon>
        <taxon>Syntrophomonadaceae</taxon>
        <taxon>Thermosyntropha</taxon>
    </lineage>
</organism>
<keyword evidence="3" id="KW-1185">Reference proteome</keyword>
<feature type="domain" description="Transglutaminase-like" evidence="1">
    <location>
        <begin position="67"/>
        <end position="139"/>
    </location>
</feature>
<accession>A0A1M5K6I0</accession>
<evidence type="ECO:0000313" key="2">
    <source>
        <dbReference type="EMBL" id="SHG48180.1"/>
    </source>
</evidence>
<dbReference type="AlphaFoldDB" id="A0A1M5K6I0"/>